<evidence type="ECO:0000256" key="9">
    <source>
        <dbReference type="ARBA" id="ARBA00074581"/>
    </source>
</evidence>
<dbReference type="SUPFAM" id="SSF53187">
    <property type="entry name" value="Zn-dependent exopeptidases"/>
    <property type="match status" value="1"/>
</dbReference>
<gene>
    <name evidence="11" type="ORF">EKM59_02540</name>
</gene>
<keyword evidence="6" id="KW-0574">Periplasm</keyword>
<sequence length="436" mass="48337">MVTELTSFAVSEQKNVTAIHFKFNHPYIHHVFILPNPERLVVDLGKSANALDLQNLIHGHPLITRVRSGYDDRKNLRIVFDLSNPIRLRSLPAARELRLELEKQAAPRTLVRPSPLKMDISKAMSAGKKPPPLRVTQNLRASSRDIVVVLDPGHGGKDPGAVGPNRHAEKHVVLAIAQKLKQIIDREPGMKAVLTRDGDYYVGLRERLNIARKYNADIFISIHADAFINQHSSGASVFALSQTGATSEAARWLAEKENYSELGGVNLSGLDDQNGLVRTVLIDLSQTATITASLQMGASVLRSLDNITNLHHNAVEQARFVVLKSPDIPSILIETGFISNPREESNLTNSRYQARMTQAIFRGIKQYFMQHPPQKRTNVAAFRASAPAPTRHIVQRGESLSKIAARYHLSTARLQALNHLNSESIRVGQKLIVSAR</sequence>
<organism evidence="11 12">
    <name type="scientific">Legionella septentrionalis</name>
    <dbReference type="NCBI Taxonomy" id="2498109"/>
    <lineage>
        <taxon>Bacteria</taxon>
        <taxon>Pseudomonadati</taxon>
        <taxon>Pseudomonadota</taxon>
        <taxon>Gammaproteobacteria</taxon>
        <taxon>Legionellales</taxon>
        <taxon>Legionellaceae</taxon>
        <taxon>Legionella</taxon>
    </lineage>
</organism>
<dbReference type="CDD" id="cd02696">
    <property type="entry name" value="MurNAc-LAA"/>
    <property type="match status" value="1"/>
</dbReference>
<dbReference type="PANTHER" id="PTHR30404">
    <property type="entry name" value="N-ACETYLMURAMOYL-L-ALANINE AMIDASE"/>
    <property type="match status" value="1"/>
</dbReference>
<dbReference type="InterPro" id="IPR050695">
    <property type="entry name" value="N-acetylmuramoyl_amidase_3"/>
</dbReference>
<dbReference type="CDD" id="cd00118">
    <property type="entry name" value="LysM"/>
    <property type="match status" value="1"/>
</dbReference>
<dbReference type="PANTHER" id="PTHR30404:SF0">
    <property type="entry name" value="N-ACETYLMURAMOYL-L-ALANINE AMIDASE AMIC"/>
    <property type="match status" value="1"/>
</dbReference>
<dbReference type="GO" id="GO:0071555">
    <property type="term" value="P:cell wall organization"/>
    <property type="evidence" value="ECO:0007669"/>
    <property type="project" value="UniProtKB-KW"/>
</dbReference>
<keyword evidence="5" id="KW-0732">Signal</keyword>
<protein>
    <recommendedName>
        <fullName evidence="9">N-acetylmuramoyl-L-alanine amidase AmiC</fullName>
        <ecNumber evidence="4">3.5.1.28</ecNumber>
    </recommendedName>
</protein>
<evidence type="ECO:0000256" key="8">
    <source>
        <dbReference type="ARBA" id="ARBA00023316"/>
    </source>
</evidence>
<evidence type="ECO:0000256" key="2">
    <source>
        <dbReference type="ARBA" id="ARBA00004418"/>
    </source>
</evidence>
<keyword evidence="12" id="KW-1185">Reference proteome</keyword>
<evidence type="ECO:0000256" key="3">
    <source>
        <dbReference type="ARBA" id="ARBA00010860"/>
    </source>
</evidence>
<dbReference type="InterPro" id="IPR002508">
    <property type="entry name" value="MurNAc-LAA_cat"/>
</dbReference>
<comment type="catalytic activity">
    <reaction evidence="1">
        <text>Hydrolyzes the link between N-acetylmuramoyl residues and L-amino acid residues in certain cell-wall glycopeptides.</text>
        <dbReference type="EC" id="3.5.1.28"/>
    </reaction>
</comment>
<dbReference type="InterPro" id="IPR021731">
    <property type="entry name" value="AMIN_dom"/>
</dbReference>
<reference evidence="11 12" key="1">
    <citation type="submission" date="2018-12" db="EMBL/GenBank/DDBJ databases">
        <title>Legionella sp,whole genome shotgun sequence.</title>
        <authorList>
            <person name="Wu H."/>
        </authorList>
    </citation>
    <scope>NUCLEOTIDE SEQUENCE [LARGE SCALE GENOMIC DNA]</scope>
    <source>
        <strain evidence="12">km714</strain>
    </source>
</reference>
<dbReference type="Pfam" id="PF11741">
    <property type="entry name" value="AMIN"/>
    <property type="match status" value="1"/>
</dbReference>
<evidence type="ECO:0000259" key="10">
    <source>
        <dbReference type="PROSITE" id="PS51782"/>
    </source>
</evidence>
<dbReference type="Pfam" id="PF01476">
    <property type="entry name" value="LysM"/>
    <property type="match status" value="1"/>
</dbReference>
<evidence type="ECO:0000313" key="12">
    <source>
        <dbReference type="Proteomes" id="UP000288012"/>
    </source>
</evidence>
<dbReference type="GO" id="GO:0008745">
    <property type="term" value="F:N-acetylmuramoyl-L-alanine amidase activity"/>
    <property type="evidence" value="ECO:0007669"/>
    <property type="project" value="UniProtKB-EC"/>
</dbReference>
<evidence type="ECO:0000256" key="4">
    <source>
        <dbReference type="ARBA" id="ARBA00011901"/>
    </source>
</evidence>
<comment type="similarity">
    <text evidence="3">Belongs to the N-acetylmuramoyl-L-alanine amidase 3 family.</text>
</comment>
<dbReference type="GO" id="GO:0009253">
    <property type="term" value="P:peptidoglycan catabolic process"/>
    <property type="evidence" value="ECO:0007669"/>
    <property type="project" value="InterPro"/>
</dbReference>
<name>A0A3S0V6A1_9GAMM</name>
<evidence type="ECO:0000256" key="6">
    <source>
        <dbReference type="ARBA" id="ARBA00022764"/>
    </source>
</evidence>
<dbReference type="InterPro" id="IPR018392">
    <property type="entry name" value="LysM"/>
</dbReference>
<dbReference type="GO" id="GO:0030288">
    <property type="term" value="C:outer membrane-bounded periplasmic space"/>
    <property type="evidence" value="ECO:0007669"/>
    <property type="project" value="TreeGrafter"/>
</dbReference>
<proteinExistence type="inferred from homology"/>
<dbReference type="Pfam" id="PF01520">
    <property type="entry name" value="Amidase_3"/>
    <property type="match status" value="1"/>
</dbReference>
<evidence type="ECO:0000256" key="1">
    <source>
        <dbReference type="ARBA" id="ARBA00001561"/>
    </source>
</evidence>
<keyword evidence="7" id="KW-0378">Hydrolase</keyword>
<feature type="domain" description="LysM" evidence="10">
    <location>
        <begin position="390"/>
        <end position="433"/>
    </location>
</feature>
<dbReference type="SUPFAM" id="SSF54106">
    <property type="entry name" value="LysM domain"/>
    <property type="match status" value="1"/>
</dbReference>
<comment type="subcellular location">
    <subcellularLocation>
        <location evidence="2">Periplasm</location>
    </subcellularLocation>
</comment>
<accession>A0A3S0V6A1</accession>
<comment type="caution">
    <text evidence="11">The sequence shown here is derived from an EMBL/GenBank/DDBJ whole genome shotgun (WGS) entry which is preliminary data.</text>
</comment>
<dbReference type="SMART" id="SM00646">
    <property type="entry name" value="Ami_3"/>
    <property type="match status" value="1"/>
</dbReference>
<dbReference type="Proteomes" id="UP000288012">
    <property type="component" value="Unassembled WGS sequence"/>
</dbReference>
<dbReference type="Gene3D" id="2.60.40.3500">
    <property type="match status" value="1"/>
</dbReference>
<dbReference type="FunFam" id="3.40.630.40:FF:000001">
    <property type="entry name" value="N-acetylmuramoyl-L-alanine amidase"/>
    <property type="match status" value="1"/>
</dbReference>
<dbReference type="Gene3D" id="3.40.630.40">
    <property type="entry name" value="Zn-dependent exopeptidases"/>
    <property type="match status" value="1"/>
</dbReference>
<evidence type="ECO:0000313" key="11">
    <source>
        <dbReference type="EMBL" id="RUQ90085.1"/>
    </source>
</evidence>
<dbReference type="EC" id="3.5.1.28" evidence="4"/>
<dbReference type="PROSITE" id="PS51782">
    <property type="entry name" value="LYSM"/>
    <property type="match status" value="1"/>
</dbReference>
<keyword evidence="8" id="KW-0961">Cell wall biogenesis/degradation</keyword>
<evidence type="ECO:0000256" key="5">
    <source>
        <dbReference type="ARBA" id="ARBA00022729"/>
    </source>
</evidence>
<dbReference type="InterPro" id="IPR036779">
    <property type="entry name" value="LysM_dom_sf"/>
</dbReference>
<dbReference type="AlphaFoldDB" id="A0A3S0V6A1"/>
<evidence type="ECO:0000256" key="7">
    <source>
        <dbReference type="ARBA" id="ARBA00022801"/>
    </source>
</evidence>
<dbReference type="EMBL" id="RZGR01000005">
    <property type="protein sequence ID" value="RUQ90085.1"/>
    <property type="molecule type" value="Genomic_DNA"/>
</dbReference>
<dbReference type="Gene3D" id="3.10.350.10">
    <property type="entry name" value="LysM domain"/>
    <property type="match status" value="1"/>
</dbReference>
<dbReference type="SMART" id="SM00257">
    <property type="entry name" value="LysM"/>
    <property type="match status" value="1"/>
</dbReference>